<dbReference type="EMBL" id="GL348715">
    <property type="protein sequence ID" value="EFH60072.1"/>
    <property type="molecule type" value="Genomic_DNA"/>
</dbReference>
<protein>
    <submittedName>
        <fullName evidence="2">Predicted protein</fullName>
    </submittedName>
</protein>
<sequence>MFNHNLNILLRRKQLINEHPIDEESQDDSNADSGDVPQTQLPETLEEEDVYHEIVGDNRLRQQYKIPSLATENSNDKVFNNFVLVGFDQDDYDELKKAEAIFIALDLPKHIGFYWACINTHKELVFWGGLSSGSPSSVGNNLGGRNSPGCWGPVYPQWGTPPNAPQWRTPPNAPQWGTPPNAL</sequence>
<keyword evidence="3" id="KW-1185">Reference proteome</keyword>
<name>D7L061_ARALL</name>
<evidence type="ECO:0000313" key="3">
    <source>
        <dbReference type="Proteomes" id="UP000008694"/>
    </source>
</evidence>
<dbReference type="AlphaFoldDB" id="D7L061"/>
<dbReference type="Proteomes" id="UP000008694">
    <property type="component" value="Unassembled WGS sequence"/>
</dbReference>
<feature type="region of interest" description="Disordered" evidence="1">
    <location>
        <begin position="161"/>
        <end position="183"/>
    </location>
</feature>
<dbReference type="Gramene" id="Al_scaffold_0003_3247">
    <property type="protein sequence ID" value="Al_scaffold_0003_3247"/>
    <property type="gene ID" value="Al_scaffold_0003_3247"/>
</dbReference>
<dbReference type="STRING" id="81972.D7L061"/>
<reference evidence="3" key="1">
    <citation type="journal article" date="2011" name="Nat. Genet.">
        <title>The Arabidopsis lyrata genome sequence and the basis of rapid genome size change.</title>
        <authorList>
            <person name="Hu T.T."/>
            <person name="Pattyn P."/>
            <person name="Bakker E.G."/>
            <person name="Cao J."/>
            <person name="Cheng J.-F."/>
            <person name="Clark R.M."/>
            <person name="Fahlgren N."/>
            <person name="Fawcett J.A."/>
            <person name="Grimwood J."/>
            <person name="Gundlach H."/>
            <person name="Haberer G."/>
            <person name="Hollister J.D."/>
            <person name="Ossowski S."/>
            <person name="Ottilar R.P."/>
            <person name="Salamov A.A."/>
            <person name="Schneeberger K."/>
            <person name="Spannagl M."/>
            <person name="Wang X."/>
            <person name="Yang L."/>
            <person name="Nasrallah M.E."/>
            <person name="Bergelson J."/>
            <person name="Carrington J.C."/>
            <person name="Gaut B.S."/>
            <person name="Schmutz J."/>
            <person name="Mayer K.F.X."/>
            <person name="Van de Peer Y."/>
            <person name="Grigoriev I.V."/>
            <person name="Nordborg M."/>
            <person name="Weigel D."/>
            <person name="Guo Y.-L."/>
        </authorList>
    </citation>
    <scope>NUCLEOTIDE SEQUENCE [LARGE SCALE GENOMIC DNA]</scope>
    <source>
        <strain evidence="3">cv. MN47</strain>
    </source>
</reference>
<evidence type="ECO:0000313" key="2">
    <source>
        <dbReference type="EMBL" id="EFH60072.1"/>
    </source>
</evidence>
<proteinExistence type="predicted"/>
<evidence type="ECO:0000256" key="1">
    <source>
        <dbReference type="SAM" id="MobiDB-lite"/>
    </source>
</evidence>
<organism evidence="3">
    <name type="scientific">Arabidopsis lyrata subsp. lyrata</name>
    <name type="common">Lyre-leaved rock-cress</name>
    <dbReference type="NCBI Taxonomy" id="81972"/>
    <lineage>
        <taxon>Eukaryota</taxon>
        <taxon>Viridiplantae</taxon>
        <taxon>Streptophyta</taxon>
        <taxon>Embryophyta</taxon>
        <taxon>Tracheophyta</taxon>
        <taxon>Spermatophyta</taxon>
        <taxon>Magnoliopsida</taxon>
        <taxon>eudicotyledons</taxon>
        <taxon>Gunneridae</taxon>
        <taxon>Pentapetalae</taxon>
        <taxon>rosids</taxon>
        <taxon>malvids</taxon>
        <taxon>Brassicales</taxon>
        <taxon>Brassicaceae</taxon>
        <taxon>Camelineae</taxon>
        <taxon>Arabidopsis</taxon>
    </lineage>
</organism>
<accession>D7L061</accession>
<dbReference type="HOGENOM" id="CLU_1477109_0_0_1"/>
<feature type="region of interest" description="Disordered" evidence="1">
    <location>
        <begin position="22"/>
        <end position="46"/>
    </location>
</feature>
<gene>
    <name evidence="2" type="ORF">ARALYDRAFT_674050</name>
</gene>